<organism evidence="7 8">
    <name type="scientific">Herbaspirillum robiniae</name>
    <dbReference type="NCBI Taxonomy" id="2014887"/>
    <lineage>
        <taxon>Bacteria</taxon>
        <taxon>Pseudomonadati</taxon>
        <taxon>Pseudomonadota</taxon>
        <taxon>Betaproteobacteria</taxon>
        <taxon>Burkholderiales</taxon>
        <taxon>Oxalobacteraceae</taxon>
        <taxon>Herbaspirillum</taxon>
    </lineage>
</organism>
<keyword evidence="2 5" id="KW-0812">Transmembrane</keyword>
<evidence type="ECO:0000256" key="4">
    <source>
        <dbReference type="ARBA" id="ARBA00023136"/>
    </source>
</evidence>
<feature type="transmembrane region" description="Helical" evidence="5">
    <location>
        <begin position="12"/>
        <end position="34"/>
    </location>
</feature>
<dbReference type="Proteomes" id="UP000197596">
    <property type="component" value="Unassembled WGS sequence"/>
</dbReference>
<evidence type="ECO:0000313" key="9">
    <source>
        <dbReference type="Proteomes" id="UP000536746"/>
    </source>
</evidence>
<protein>
    <submittedName>
        <fullName evidence="7">DUF1656 domain-containing protein</fullName>
    </submittedName>
</protein>
<dbReference type="Proteomes" id="UP000536746">
    <property type="component" value="Unassembled WGS sequence"/>
</dbReference>
<keyword evidence="3 5" id="KW-1133">Transmembrane helix</keyword>
<dbReference type="InterPro" id="IPR012451">
    <property type="entry name" value="DUF1656"/>
</dbReference>
<evidence type="ECO:0000256" key="3">
    <source>
        <dbReference type="ARBA" id="ARBA00022989"/>
    </source>
</evidence>
<keyword evidence="1" id="KW-1003">Cell membrane</keyword>
<keyword evidence="9" id="KW-1185">Reference proteome</keyword>
<sequence length="66" mass="7476">MPREISFFDAYIPTVLLLVIVAAALSLAADRILVRFGFYDLTWHPALFRVSMFVCLASLMGLYVYS</sequence>
<gene>
    <name evidence="7" type="ORF">CEJ42_02055</name>
    <name evidence="6" type="ORF">HNO84_00845</name>
</gene>
<dbReference type="OrthoDB" id="6080293at2"/>
<proteinExistence type="predicted"/>
<dbReference type="Pfam" id="PF07869">
    <property type="entry name" value="DUF1656"/>
    <property type="match status" value="1"/>
</dbReference>
<dbReference type="AlphaFoldDB" id="A0A246WV91"/>
<dbReference type="EMBL" id="JABFMT010000001">
    <property type="protein sequence ID" value="NUU00130.1"/>
    <property type="molecule type" value="Genomic_DNA"/>
</dbReference>
<evidence type="ECO:0000313" key="7">
    <source>
        <dbReference type="EMBL" id="OWY30878.1"/>
    </source>
</evidence>
<reference evidence="6 9" key="2">
    <citation type="journal article" date="2020" name="Front. Plant Sci.">
        <title>Isolation of Rhizosphere Bacteria That Improve Quality and Water Stress Tolerance in Greenhouse Ornamentals.</title>
        <authorList>
            <person name="Nordstedt N.P."/>
            <person name="Jones M.L."/>
        </authorList>
    </citation>
    <scope>NUCLEOTIDE SEQUENCE [LARGE SCALE GENOMIC DNA]</scope>
    <source>
        <strain evidence="6 9">C6C2</strain>
    </source>
</reference>
<evidence type="ECO:0000313" key="8">
    <source>
        <dbReference type="Proteomes" id="UP000197596"/>
    </source>
</evidence>
<feature type="transmembrane region" description="Helical" evidence="5">
    <location>
        <begin position="46"/>
        <end position="65"/>
    </location>
</feature>
<dbReference type="EMBL" id="NJGU01000001">
    <property type="protein sequence ID" value="OWY30878.1"/>
    <property type="molecule type" value="Genomic_DNA"/>
</dbReference>
<evidence type="ECO:0000313" key="6">
    <source>
        <dbReference type="EMBL" id="NUU00130.1"/>
    </source>
</evidence>
<evidence type="ECO:0000256" key="1">
    <source>
        <dbReference type="ARBA" id="ARBA00022475"/>
    </source>
</evidence>
<reference evidence="7 8" key="1">
    <citation type="submission" date="2017-06" db="EMBL/GenBank/DDBJ databases">
        <title>Herbaspirillum phytohormonus sp. nov., isolated from the root nodule of Robinia pseudoacacia in lead-zinc mine.</title>
        <authorList>
            <person name="Fan M."/>
            <person name="Lin Y."/>
        </authorList>
    </citation>
    <scope>NUCLEOTIDE SEQUENCE [LARGE SCALE GENOMIC DNA]</scope>
    <source>
        <strain evidence="7 8">HZ10</strain>
    </source>
</reference>
<dbReference type="RefSeq" id="WP_079215194.1">
    <property type="nucleotide sequence ID" value="NZ_CP018845.1"/>
</dbReference>
<evidence type="ECO:0000256" key="2">
    <source>
        <dbReference type="ARBA" id="ARBA00022692"/>
    </source>
</evidence>
<accession>A0A246WV91</accession>
<name>A0A246WV91_9BURK</name>
<comment type="caution">
    <text evidence="7">The sequence shown here is derived from an EMBL/GenBank/DDBJ whole genome shotgun (WGS) entry which is preliminary data.</text>
</comment>
<keyword evidence="4 5" id="KW-0472">Membrane</keyword>
<evidence type="ECO:0000256" key="5">
    <source>
        <dbReference type="SAM" id="Phobius"/>
    </source>
</evidence>